<organism evidence="4 5">
    <name type="scientific">Asanoa ferruginea</name>
    <dbReference type="NCBI Taxonomy" id="53367"/>
    <lineage>
        <taxon>Bacteria</taxon>
        <taxon>Bacillati</taxon>
        <taxon>Actinomycetota</taxon>
        <taxon>Actinomycetes</taxon>
        <taxon>Micromonosporales</taxon>
        <taxon>Micromonosporaceae</taxon>
        <taxon>Asanoa</taxon>
    </lineage>
</organism>
<comment type="caution">
    <text evidence="4">The sequence shown here is derived from an EMBL/GenBank/DDBJ whole genome shotgun (WGS) entry which is preliminary data.</text>
</comment>
<dbReference type="InterPro" id="IPR016047">
    <property type="entry name" value="M23ase_b-sheet_dom"/>
</dbReference>
<evidence type="ECO:0000256" key="1">
    <source>
        <dbReference type="SAM" id="MobiDB-lite"/>
    </source>
</evidence>
<dbReference type="AlphaFoldDB" id="A0A3D9ZH66"/>
<dbReference type="Gene3D" id="2.70.70.10">
    <property type="entry name" value="Glucose Permease (Domain IIA)"/>
    <property type="match status" value="1"/>
</dbReference>
<protein>
    <submittedName>
        <fullName evidence="4">Peptidase M23-like protein</fullName>
    </submittedName>
</protein>
<keyword evidence="2" id="KW-0812">Transmembrane</keyword>
<dbReference type="EMBL" id="QUMQ01000001">
    <property type="protein sequence ID" value="REF96597.1"/>
    <property type="molecule type" value="Genomic_DNA"/>
</dbReference>
<gene>
    <name evidence="4" type="ORF">DFJ67_2586</name>
</gene>
<accession>A0A3D9ZH66</accession>
<dbReference type="InterPro" id="IPR050570">
    <property type="entry name" value="Cell_wall_metabolism_enzyme"/>
</dbReference>
<feature type="domain" description="M23ase beta-sheet core" evidence="3">
    <location>
        <begin position="248"/>
        <end position="356"/>
    </location>
</feature>
<keyword evidence="2" id="KW-1133">Transmembrane helix</keyword>
<keyword evidence="5" id="KW-1185">Reference proteome</keyword>
<feature type="region of interest" description="Disordered" evidence="1">
    <location>
        <begin position="355"/>
        <end position="379"/>
    </location>
</feature>
<evidence type="ECO:0000259" key="3">
    <source>
        <dbReference type="Pfam" id="PF01551"/>
    </source>
</evidence>
<dbReference type="Proteomes" id="UP000256913">
    <property type="component" value="Unassembled WGS sequence"/>
</dbReference>
<dbReference type="SUPFAM" id="SSF51261">
    <property type="entry name" value="Duplicated hybrid motif"/>
    <property type="match status" value="1"/>
</dbReference>
<keyword evidence="2" id="KW-0472">Membrane</keyword>
<sequence length="379" mass="39939">MTQTEELDTAVRRRRPRTVVLLTALTASLALLCCAGGTAAFFLDGLSNDDQVLSTYGCGEAGPLPANGEMPKVAGYSEAQMRNAATIINVGAQLKVPPKGWVIAIATAIQESSLTNLGDLGARNDHDSQGLFQQRPSQGWGTPKQVRDPVYASRKFYQKLVKIPGWEKMALTDAAQEVQRSAFPDAYAKHEPDAAEIVNLLADGAGRASATKATLSCAAMGDVAASGWTAPVKDGVVSGFRTAERPDHQGVDLGASRGDDILAAADGTVIVSRCDNDSSPPYRCDRDGSPSTPGCGWYVDIMHAGKVMTRYCHMLYRPKVHVGQTVVAGQPIGIVGTSGHSSGPHLHFEVHLNGDRSSSGATNPLPFMRDKGAPLGTGA</sequence>
<evidence type="ECO:0000313" key="5">
    <source>
        <dbReference type="Proteomes" id="UP000256913"/>
    </source>
</evidence>
<evidence type="ECO:0000256" key="2">
    <source>
        <dbReference type="SAM" id="Phobius"/>
    </source>
</evidence>
<dbReference type="CDD" id="cd12797">
    <property type="entry name" value="M23_peptidase"/>
    <property type="match status" value="1"/>
</dbReference>
<feature type="transmembrane region" description="Helical" evidence="2">
    <location>
        <begin position="20"/>
        <end position="43"/>
    </location>
</feature>
<evidence type="ECO:0000313" key="4">
    <source>
        <dbReference type="EMBL" id="REF96597.1"/>
    </source>
</evidence>
<proteinExistence type="predicted"/>
<dbReference type="PANTHER" id="PTHR21666:SF270">
    <property type="entry name" value="MUREIN HYDROLASE ACTIVATOR ENVC"/>
    <property type="match status" value="1"/>
</dbReference>
<dbReference type="Pfam" id="PF01551">
    <property type="entry name" value="Peptidase_M23"/>
    <property type="match status" value="1"/>
</dbReference>
<dbReference type="GO" id="GO:0004222">
    <property type="term" value="F:metalloendopeptidase activity"/>
    <property type="evidence" value="ECO:0007669"/>
    <property type="project" value="TreeGrafter"/>
</dbReference>
<dbReference type="PANTHER" id="PTHR21666">
    <property type="entry name" value="PEPTIDASE-RELATED"/>
    <property type="match status" value="1"/>
</dbReference>
<dbReference type="InterPro" id="IPR011055">
    <property type="entry name" value="Dup_hybrid_motif"/>
</dbReference>
<reference evidence="4 5" key="1">
    <citation type="submission" date="2018-08" db="EMBL/GenBank/DDBJ databases">
        <title>Sequencing the genomes of 1000 actinobacteria strains.</title>
        <authorList>
            <person name="Klenk H.-P."/>
        </authorList>
    </citation>
    <scope>NUCLEOTIDE SEQUENCE [LARGE SCALE GENOMIC DNA]</scope>
    <source>
        <strain evidence="4 5">DSM 44099</strain>
    </source>
</reference>
<dbReference type="RefSeq" id="WP_116068089.1">
    <property type="nucleotide sequence ID" value="NZ_BONB01000019.1"/>
</dbReference>
<dbReference type="OrthoDB" id="5496837at2"/>
<name>A0A3D9ZH66_9ACTN</name>